<reference evidence="6 7" key="1">
    <citation type="submission" date="2017-12" db="EMBL/GenBank/DDBJ databases">
        <title>The draft genome sequence of Brumimicrobium saltpan LHR20.</title>
        <authorList>
            <person name="Do Z.-J."/>
            <person name="Luo H.-R."/>
        </authorList>
    </citation>
    <scope>NUCLEOTIDE SEQUENCE [LARGE SCALE GENOMIC DNA]</scope>
    <source>
        <strain evidence="6 7">LHR20</strain>
    </source>
</reference>
<dbReference type="Pfam" id="PF04085">
    <property type="entry name" value="MreC"/>
    <property type="match status" value="1"/>
</dbReference>
<evidence type="ECO:0000256" key="3">
    <source>
        <dbReference type="ARBA" id="ARBA00022960"/>
    </source>
</evidence>
<dbReference type="InterPro" id="IPR042177">
    <property type="entry name" value="Cell/Rod_1"/>
</dbReference>
<comment type="caution">
    <text evidence="6">The sequence shown here is derived from an EMBL/GenBank/DDBJ whole genome shotgun (WGS) entry which is preliminary data.</text>
</comment>
<dbReference type="Gene3D" id="2.40.10.340">
    <property type="entry name" value="Rod shape-determining protein MreC, domain 1"/>
    <property type="match status" value="1"/>
</dbReference>
<proteinExistence type="inferred from homology"/>
<dbReference type="AlphaFoldDB" id="A0A2I0R6K2"/>
<sequence length="277" mass="31436">MLKFIAFFRRFQVFLVFLILQVVALSSYFSVMSFPRTKFFNSANTITGTLLSWERNIIKYLYLDEANQKLQAENVALEKRIPDNFISVDPKTSIINDTINKLVFERIPATVVNSSHTHANNYFTINAGTEKGIEKKMGVVSSDGVVGIVYDVSKHFSIVKSILTSNINISAYVKGSNAHGLIKYETKDPRRVKLTGISNDIIIKKGSKVLARGSGGYFAQGEPIGIIENMQPVEGKPMWDLTVRLNQDMRRLHYVYIIKNIHQEELQTLEKNIQELQ</sequence>
<protein>
    <recommendedName>
        <fullName evidence="2">Cell shape-determining protein MreC</fullName>
    </recommendedName>
    <alternativeName>
        <fullName evidence="4">Cell shape protein MreC</fullName>
    </alternativeName>
</protein>
<keyword evidence="7" id="KW-1185">Reference proteome</keyword>
<dbReference type="GO" id="GO:0005886">
    <property type="term" value="C:plasma membrane"/>
    <property type="evidence" value="ECO:0007669"/>
    <property type="project" value="TreeGrafter"/>
</dbReference>
<dbReference type="EMBL" id="PJNI01000001">
    <property type="protein sequence ID" value="PKR81990.1"/>
    <property type="molecule type" value="Genomic_DNA"/>
</dbReference>
<keyword evidence="3" id="KW-0133">Cell shape</keyword>
<comment type="similarity">
    <text evidence="1">Belongs to the MreC family.</text>
</comment>
<dbReference type="InterPro" id="IPR042175">
    <property type="entry name" value="Cell/Rod_MreC_2"/>
</dbReference>
<organism evidence="6 7">
    <name type="scientific">Brumimicrobium salinarum</name>
    <dbReference type="NCBI Taxonomy" id="2058658"/>
    <lineage>
        <taxon>Bacteria</taxon>
        <taxon>Pseudomonadati</taxon>
        <taxon>Bacteroidota</taxon>
        <taxon>Flavobacteriia</taxon>
        <taxon>Flavobacteriales</taxon>
        <taxon>Crocinitomicaceae</taxon>
        <taxon>Brumimicrobium</taxon>
    </lineage>
</organism>
<dbReference type="InterPro" id="IPR007221">
    <property type="entry name" value="MreC"/>
</dbReference>
<dbReference type="PANTHER" id="PTHR34138:SF1">
    <property type="entry name" value="CELL SHAPE-DETERMINING PROTEIN MREC"/>
    <property type="match status" value="1"/>
</dbReference>
<evidence type="ECO:0000256" key="2">
    <source>
        <dbReference type="ARBA" id="ARBA00013855"/>
    </source>
</evidence>
<dbReference type="PANTHER" id="PTHR34138">
    <property type="entry name" value="CELL SHAPE-DETERMINING PROTEIN MREC"/>
    <property type="match status" value="1"/>
</dbReference>
<gene>
    <name evidence="6" type="ORF">CW751_01235</name>
</gene>
<dbReference type="InterPro" id="IPR055342">
    <property type="entry name" value="MreC_beta-barrel_core"/>
</dbReference>
<dbReference type="Gene3D" id="2.40.10.350">
    <property type="entry name" value="Rod shape-determining protein MreC, domain 2"/>
    <property type="match status" value="1"/>
</dbReference>
<evidence type="ECO:0000313" key="7">
    <source>
        <dbReference type="Proteomes" id="UP000236654"/>
    </source>
</evidence>
<feature type="domain" description="Rod shape-determining protein MreC beta-barrel core" evidence="5">
    <location>
        <begin position="111"/>
        <end position="259"/>
    </location>
</feature>
<name>A0A2I0R6K2_9FLAO</name>
<dbReference type="GO" id="GO:0008360">
    <property type="term" value="P:regulation of cell shape"/>
    <property type="evidence" value="ECO:0007669"/>
    <property type="project" value="UniProtKB-KW"/>
</dbReference>
<accession>A0A2I0R6K2</accession>
<evidence type="ECO:0000313" key="6">
    <source>
        <dbReference type="EMBL" id="PKR81990.1"/>
    </source>
</evidence>
<dbReference type="Proteomes" id="UP000236654">
    <property type="component" value="Unassembled WGS sequence"/>
</dbReference>
<dbReference type="RefSeq" id="WP_101333136.1">
    <property type="nucleotide sequence ID" value="NZ_PJNI01000001.1"/>
</dbReference>
<evidence type="ECO:0000256" key="4">
    <source>
        <dbReference type="ARBA" id="ARBA00032089"/>
    </source>
</evidence>
<evidence type="ECO:0000259" key="5">
    <source>
        <dbReference type="Pfam" id="PF04085"/>
    </source>
</evidence>
<dbReference type="OrthoDB" id="9811827at2"/>
<evidence type="ECO:0000256" key="1">
    <source>
        <dbReference type="ARBA" id="ARBA00009369"/>
    </source>
</evidence>